<keyword evidence="1" id="KW-0472">Membrane</keyword>
<reference evidence="2" key="1">
    <citation type="submission" date="2022-06" db="EMBL/GenBank/DDBJ databases">
        <title>Rothia sp. isolated from sandalwood seedling.</title>
        <authorList>
            <person name="Tuikhar N."/>
            <person name="Kirdat K."/>
            <person name="Thorat V."/>
            <person name="Swetha P."/>
            <person name="Padma S."/>
            <person name="Sundararaj R."/>
            <person name="Yadav A."/>
        </authorList>
    </citation>
    <scope>NUCLEOTIDE SEQUENCE</scope>
    <source>
        <strain evidence="2">AR01</strain>
    </source>
</reference>
<keyword evidence="1" id="KW-1133">Transmembrane helix</keyword>
<organism evidence="2 3">
    <name type="scientific">Rothia santali</name>
    <dbReference type="NCBI Taxonomy" id="2949643"/>
    <lineage>
        <taxon>Bacteria</taxon>
        <taxon>Bacillati</taxon>
        <taxon>Actinomycetota</taxon>
        <taxon>Actinomycetes</taxon>
        <taxon>Micrococcales</taxon>
        <taxon>Micrococcaceae</taxon>
        <taxon>Rothia</taxon>
    </lineage>
</organism>
<evidence type="ECO:0000313" key="2">
    <source>
        <dbReference type="EMBL" id="MCP3425225.1"/>
    </source>
</evidence>
<evidence type="ECO:0000313" key="3">
    <source>
        <dbReference type="Proteomes" id="UP001139502"/>
    </source>
</evidence>
<feature type="transmembrane region" description="Helical" evidence="1">
    <location>
        <begin position="33"/>
        <end position="51"/>
    </location>
</feature>
<accession>A0A9X2HBT6</accession>
<dbReference type="RefSeq" id="WP_254165305.1">
    <property type="nucleotide sequence ID" value="NZ_JANAFB010000006.1"/>
</dbReference>
<comment type="caution">
    <text evidence="2">The sequence shown here is derived from an EMBL/GenBank/DDBJ whole genome shotgun (WGS) entry which is preliminary data.</text>
</comment>
<protein>
    <submittedName>
        <fullName evidence="2">Uncharacterized protein</fullName>
    </submittedName>
</protein>
<name>A0A9X2HBT6_9MICC</name>
<evidence type="ECO:0000256" key="1">
    <source>
        <dbReference type="SAM" id="Phobius"/>
    </source>
</evidence>
<keyword evidence="1" id="KW-0812">Transmembrane</keyword>
<dbReference type="EMBL" id="JANAFB010000006">
    <property type="protein sequence ID" value="MCP3425225.1"/>
    <property type="molecule type" value="Genomic_DNA"/>
</dbReference>
<sequence>MPVAAGFGALIALLVAASSPWWASSFLTHGTGISVALLCIGVSLYALHAAMRGATAGSKHWYTFAALGGGEALWRVLAILTIGLLTSSVIGLEAATVSAVLVWILSPY</sequence>
<gene>
    <name evidence="2" type="ORF">NBM05_04080</name>
</gene>
<proteinExistence type="predicted"/>
<dbReference type="Proteomes" id="UP001139502">
    <property type="component" value="Unassembled WGS sequence"/>
</dbReference>
<keyword evidence="3" id="KW-1185">Reference proteome</keyword>
<feature type="transmembrane region" description="Helical" evidence="1">
    <location>
        <begin position="72"/>
        <end position="105"/>
    </location>
</feature>
<dbReference type="AlphaFoldDB" id="A0A9X2HBT6"/>